<dbReference type="Proteomes" id="UP000186817">
    <property type="component" value="Unassembled WGS sequence"/>
</dbReference>
<keyword evidence="3" id="KW-1185">Reference proteome</keyword>
<evidence type="ECO:0000313" key="2">
    <source>
        <dbReference type="EMBL" id="OLP95836.1"/>
    </source>
</evidence>
<comment type="caution">
    <text evidence="2">The sequence shown here is derived from an EMBL/GenBank/DDBJ whole genome shotgun (WGS) entry which is preliminary data.</text>
</comment>
<accession>A0A1Q9DKX5</accession>
<protein>
    <submittedName>
        <fullName evidence="2">Uncharacterized protein</fullName>
    </submittedName>
</protein>
<dbReference type="OrthoDB" id="10334989at2759"/>
<reference evidence="2 3" key="1">
    <citation type="submission" date="2016-02" db="EMBL/GenBank/DDBJ databases">
        <title>Genome analysis of coral dinoflagellate symbionts highlights evolutionary adaptations to a symbiotic lifestyle.</title>
        <authorList>
            <person name="Aranda M."/>
            <person name="Li Y."/>
            <person name="Liew Y.J."/>
            <person name="Baumgarten S."/>
            <person name="Simakov O."/>
            <person name="Wilson M."/>
            <person name="Piel J."/>
            <person name="Ashoor H."/>
            <person name="Bougouffa S."/>
            <person name="Bajic V.B."/>
            <person name="Ryu T."/>
            <person name="Ravasi T."/>
            <person name="Bayer T."/>
            <person name="Micklem G."/>
            <person name="Kim H."/>
            <person name="Bhak J."/>
            <person name="Lajeunesse T.C."/>
            <person name="Voolstra C.R."/>
        </authorList>
    </citation>
    <scope>NUCLEOTIDE SEQUENCE [LARGE SCALE GENOMIC DNA]</scope>
    <source>
        <strain evidence="2 3">CCMP2467</strain>
    </source>
</reference>
<feature type="compositionally biased region" description="Basic and acidic residues" evidence="1">
    <location>
        <begin position="9"/>
        <end position="19"/>
    </location>
</feature>
<dbReference type="AlphaFoldDB" id="A0A1Q9DKX5"/>
<evidence type="ECO:0000256" key="1">
    <source>
        <dbReference type="SAM" id="MobiDB-lite"/>
    </source>
</evidence>
<gene>
    <name evidence="2" type="ORF">AK812_SmicGene21984</name>
</gene>
<organism evidence="2 3">
    <name type="scientific">Symbiodinium microadriaticum</name>
    <name type="common">Dinoflagellate</name>
    <name type="synonym">Zooxanthella microadriatica</name>
    <dbReference type="NCBI Taxonomy" id="2951"/>
    <lineage>
        <taxon>Eukaryota</taxon>
        <taxon>Sar</taxon>
        <taxon>Alveolata</taxon>
        <taxon>Dinophyceae</taxon>
        <taxon>Suessiales</taxon>
        <taxon>Symbiodiniaceae</taxon>
        <taxon>Symbiodinium</taxon>
    </lineage>
</organism>
<sequence>MLMGEESEAQEKAEKKAPEEPAELVPIDVPPSQGVGQAMKIRPLWQVKLPKAVKAWPVYAAPSRESQGRRAMKAKTAACRMEKLSNKLLSTRPVPGGCNTRYEALKPTPAWVGIDKPPKEKKVRKTIQRLVHATMAPITDEISCIKSESGNKAIEVGVIPADKAEEALRLQKGSSVLNYEGNFLFEGCDCGVKSTGTKGGSDKTVFDIYMKSKPQLYADRGYIEVIADLDARTAKVMVGDSREQMVEVKSMDIPFEDDVKLVARMLPGVSFPEAITGWNNTKVRLEAPMRDKLGDSLRLKECKLFGDESDGEEEDSDGPVVTSCGNAAGLQLRQPYLGKFQVYLDGELHLSVRDPGGLVADGRFSIDPREASMNKPQTWPTIKGVGSADWRAGTKPRAGEQRQMLDSAHADVVRELASPD</sequence>
<proteinExistence type="predicted"/>
<name>A0A1Q9DKX5_SYMMI</name>
<feature type="region of interest" description="Disordered" evidence="1">
    <location>
        <begin position="1"/>
        <end position="33"/>
    </location>
</feature>
<dbReference type="EMBL" id="LSRX01000488">
    <property type="protein sequence ID" value="OLP95836.1"/>
    <property type="molecule type" value="Genomic_DNA"/>
</dbReference>
<evidence type="ECO:0000313" key="3">
    <source>
        <dbReference type="Proteomes" id="UP000186817"/>
    </source>
</evidence>
<feature type="region of interest" description="Disordered" evidence="1">
    <location>
        <begin position="384"/>
        <end position="408"/>
    </location>
</feature>